<comment type="caution">
    <text evidence="2">The sequence shown here is derived from an EMBL/GenBank/DDBJ whole genome shotgun (WGS) entry which is preliminary data.</text>
</comment>
<reference evidence="2" key="1">
    <citation type="submission" date="2021-11" db="EMBL/GenBank/DDBJ databases">
        <title>Draft genome sequence of Alcaligenes endophyticus type strain CCUG 75668T.</title>
        <authorList>
            <person name="Salva-Serra F."/>
            <person name="Duran R.E."/>
            <person name="Seeger M."/>
            <person name="Moore E.R.B."/>
            <person name="Jaen-Luchoro D."/>
        </authorList>
    </citation>
    <scope>NUCLEOTIDE SEQUENCE</scope>
    <source>
        <strain evidence="2">CCUG 75668</strain>
    </source>
</reference>
<gene>
    <name evidence="2" type="ORF">LMS43_03395</name>
</gene>
<proteinExistence type="predicted"/>
<accession>A0ABT8EGB3</accession>
<evidence type="ECO:0008006" key="4">
    <source>
        <dbReference type="Google" id="ProtNLM"/>
    </source>
</evidence>
<sequence length="315" mass="33965">MKARVIAGAAALSLLGGQALSNNIHQQALVKLETNALAFSRAPKFQPVAPESLTGEHYYSKKNFPGAQESVSLRLPDAEVDPLTKSILVVDANETPLPHVRYHVEYSMDVPVDVPELQQAYVQITRYNVGPTRLDAVRATVPDGVAVGATEFGVGPHVAWRFVFAPVMGMRADILHAGRAEVLHAQAQAADCLGASCLSLEDPTGPAQGWQAFTAPVSETPTYASVKEYGVATAAFTMQELWENITADGMDPLQYLPEQPHFEVVVSVNVAGQEAGTSGLVKQAVVMDDTVAEIWTRRLDIAEIPAELSRLQVKR</sequence>
<dbReference type="RefSeq" id="WP_266122350.1">
    <property type="nucleotide sequence ID" value="NZ_JAJHNU010000001.1"/>
</dbReference>
<name>A0ABT8EGB3_9BURK</name>
<evidence type="ECO:0000313" key="2">
    <source>
        <dbReference type="EMBL" id="MDN4120330.1"/>
    </source>
</evidence>
<keyword evidence="1" id="KW-0732">Signal</keyword>
<evidence type="ECO:0000256" key="1">
    <source>
        <dbReference type="SAM" id="SignalP"/>
    </source>
</evidence>
<keyword evidence="3" id="KW-1185">Reference proteome</keyword>
<feature type="chain" id="PRO_5047020865" description="DUF4424 domain-containing protein" evidence="1">
    <location>
        <begin position="22"/>
        <end position="315"/>
    </location>
</feature>
<protein>
    <recommendedName>
        <fullName evidence="4">DUF4424 domain-containing protein</fullName>
    </recommendedName>
</protein>
<dbReference type="EMBL" id="JAJHNU010000001">
    <property type="protein sequence ID" value="MDN4120330.1"/>
    <property type="molecule type" value="Genomic_DNA"/>
</dbReference>
<feature type="signal peptide" evidence="1">
    <location>
        <begin position="1"/>
        <end position="21"/>
    </location>
</feature>
<evidence type="ECO:0000313" key="3">
    <source>
        <dbReference type="Proteomes" id="UP001168613"/>
    </source>
</evidence>
<organism evidence="2 3">
    <name type="scientific">Alcaligenes endophyticus</name>
    <dbReference type="NCBI Taxonomy" id="1929088"/>
    <lineage>
        <taxon>Bacteria</taxon>
        <taxon>Pseudomonadati</taxon>
        <taxon>Pseudomonadota</taxon>
        <taxon>Betaproteobacteria</taxon>
        <taxon>Burkholderiales</taxon>
        <taxon>Alcaligenaceae</taxon>
        <taxon>Alcaligenes</taxon>
    </lineage>
</organism>
<dbReference type="Proteomes" id="UP001168613">
    <property type="component" value="Unassembled WGS sequence"/>
</dbReference>